<dbReference type="EMBL" id="CABIJS010000089">
    <property type="protein sequence ID" value="VUZ42506.1"/>
    <property type="molecule type" value="Genomic_DNA"/>
</dbReference>
<dbReference type="AlphaFoldDB" id="A0A564Y5S4"/>
<evidence type="ECO:0000313" key="1">
    <source>
        <dbReference type="EMBL" id="VUZ42506.1"/>
    </source>
</evidence>
<protein>
    <submittedName>
        <fullName evidence="1">Uncharacterized protein</fullName>
    </submittedName>
</protein>
<organism evidence="1 2">
    <name type="scientific">Hymenolepis diminuta</name>
    <name type="common">Rat tapeworm</name>
    <dbReference type="NCBI Taxonomy" id="6216"/>
    <lineage>
        <taxon>Eukaryota</taxon>
        <taxon>Metazoa</taxon>
        <taxon>Spiralia</taxon>
        <taxon>Lophotrochozoa</taxon>
        <taxon>Platyhelminthes</taxon>
        <taxon>Cestoda</taxon>
        <taxon>Eucestoda</taxon>
        <taxon>Cyclophyllidea</taxon>
        <taxon>Hymenolepididae</taxon>
        <taxon>Hymenolepis</taxon>
    </lineage>
</organism>
<sequence length="91" mass="10429">MSSVPSFYSIRRSASVEFLDLTAAEDVTKHVLEFVRDIISGKFLESWYNKHKYVFKVNLAKRGVKISFSALPGSWILSNMSLTRNLLCLRN</sequence>
<proteinExistence type="predicted"/>
<reference evidence="1 2" key="1">
    <citation type="submission" date="2019-07" db="EMBL/GenBank/DDBJ databases">
        <authorList>
            <person name="Jastrzebski P J."/>
            <person name="Paukszto L."/>
            <person name="Jastrzebski P J."/>
        </authorList>
    </citation>
    <scope>NUCLEOTIDE SEQUENCE [LARGE SCALE GENOMIC DNA]</scope>
    <source>
        <strain evidence="1 2">WMS-il1</strain>
    </source>
</reference>
<gene>
    <name evidence="1" type="ORF">WMSIL1_LOCUS3112</name>
</gene>
<keyword evidence="2" id="KW-1185">Reference proteome</keyword>
<name>A0A564Y5S4_HYMDI</name>
<evidence type="ECO:0000313" key="2">
    <source>
        <dbReference type="Proteomes" id="UP000321570"/>
    </source>
</evidence>
<dbReference type="Proteomes" id="UP000321570">
    <property type="component" value="Unassembled WGS sequence"/>
</dbReference>
<accession>A0A564Y5S4</accession>